<dbReference type="EMBL" id="JANCLV010000015">
    <property type="protein sequence ID" value="MCP9001523.1"/>
    <property type="molecule type" value="Genomic_DNA"/>
</dbReference>
<gene>
    <name evidence="2" type="ORF">NFC73_17580</name>
</gene>
<dbReference type="PANTHER" id="PTHR44013">
    <property type="entry name" value="ZINC-TYPE ALCOHOL DEHYDROGENASE-LIKE PROTEIN C16A3.02C"/>
    <property type="match status" value="1"/>
</dbReference>
<dbReference type="Pfam" id="PF13602">
    <property type="entry name" value="ADH_zinc_N_2"/>
    <property type="match status" value="1"/>
</dbReference>
<evidence type="ECO:0000313" key="2">
    <source>
        <dbReference type="EMBL" id="MCP9001523.1"/>
    </source>
</evidence>
<dbReference type="SUPFAM" id="SSF50129">
    <property type="entry name" value="GroES-like"/>
    <property type="match status" value="1"/>
</dbReference>
<dbReference type="Gene3D" id="3.90.180.10">
    <property type="entry name" value="Medium-chain alcohol dehydrogenases, catalytic domain"/>
    <property type="match status" value="1"/>
</dbReference>
<dbReference type="SUPFAM" id="SSF51735">
    <property type="entry name" value="NAD(P)-binding Rossmann-fold domains"/>
    <property type="match status" value="1"/>
</dbReference>
<proteinExistence type="predicted"/>
<dbReference type="SMART" id="SM00829">
    <property type="entry name" value="PKS_ER"/>
    <property type="match status" value="1"/>
</dbReference>
<dbReference type="Proteomes" id="UP001524318">
    <property type="component" value="Unassembled WGS sequence"/>
</dbReference>
<organism evidence="2 3">
    <name type="scientific">Pseudarthrobacter humi</name>
    <dbReference type="NCBI Taxonomy" id="2952523"/>
    <lineage>
        <taxon>Bacteria</taxon>
        <taxon>Bacillati</taxon>
        <taxon>Actinomycetota</taxon>
        <taxon>Actinomycetes</taxon>
        <taxon>Micrococcales</taxon>
        <taxon>Micrococcaceae</taxon>
        <taxon>Pseudarthrobacter</taxon>
    </lineage>
</organism>
<accession>A0ABT1LSU6</accession>
<dbReference type="RefSeq" id="WP_254752278.1">
    <property type="nucleotide sequence ID" value="NZ_JANCLV010000015.1"/>
</dbReference>
<comment type="caution">
    <text evidence="2">The sequence shown here is derived from an EMBL/GenBank/DDBJ whole genome shotgun (WGS) entry which is preliminary data.</text>
</comment>
<dbReference type="CDD" id="cd08267">
    <property type="entry name" value="MDR1"/>
    <property type="match status" value="1"/>
</dbReference>
<dbReference type="Pfam" id="PF08240">
    <property type="entry name" value="ADH_N"/>
    <property type="match status" value="1"/>
</dbReference>
<name>A0ABT1LSU6_9MICC</name>
<dbReference type="InterPro" id="IPR011032">
    <property type="entry name" value="GroES-like_sf"/>
</dbReference>
<dbReference type="InterPro" id="IPR052733">
    <property type="entry name" value="Chloroplast_QOR"/>
</dbReference>
<sequence>MNPSQPAPATAAGARTMKAATYRRFGGPDVVRVEEIAQPAPRAGEVLIKVMASTVSVADHRVRSRNVPKGLVALTALTLGVFRPRTRVLGMDVAGVIESVGQGVTTFRPGDEVIAMLGARFGGHAEYVSVPAKGPISAKPRNMGFEKAVTLIFGGLTAKTFLGMAAIKTGDTVLINGASGAVGTAAIQLAKHLGAHVTAVSSGANRELVESLGADGFIDYTAADFTADGTTYDVVMDCVGNAPFARVQGSIAPEGALLLVIADLKGMLSARGQSRRSSKLITFGGLKLTYTADDVAYLVGLAEEGKYRAVIDRTYNLADVVEAHRFVDTGRKRGNVVLRFP</sequence>
<dbReference type="PANTHER" id="PTHR44013:SF1">
    <property type="entry name" value="ZINC-TYPE ALCOHOL DEHYDROGENASE-LIKE PROTEIN C16A3.02C"/>
    <property type="match status" value="1"/>
</dbReference>
<dbReference type="InterPro" id="IPR020843">
    <property type="entry name" value="ER"/>
</dbReference>
<feature type="domain" description="Enoyl reductase (ER)" evidence="1">
    <location>
        <begin position="26"/>
        <end position="338"/>
    </location>
</feature>
<evidence type="ECO:0000259" key="1">
    <source>
        <dbReference type="SMART" id="SM00829"/>
    </source>
</evidence>
<dbReference type="InterPro" id="IPR013154">
    <property type="entry name" value="ADH-like_N"/>
</dbReference>
<dbReference type="InterPro" id="IPR036291">
    <property type="entry name" value="NAD(P)-bd_dom_sf"/>
</dbReference>
<dbReference type="Gene3D" id="3.40.50.720">
    <property type="entry name" value="NAD(P)-binding Rossmann-like Domain"/>
    <property type="match status" value="1"/>
</dbReference>
<evidence type="ECO:0000313" key="3">
    <source>
        <dbReference type="Proteomes" id="UP001524318"/>
    </source>
</evidence>
<reference evidence="2 3" key="1">
    <citation type="submission" date="2022-06" db="EMBL/GenBank/DDBJ databases">
        <title>Pseudarthrobacter sp. strain RMG13 Genome sequencing and assembly.</title>
        <authorList>
            <person name="Kim I."/>
        </authorList>
    </citation>
    <scope>NUCLEOTIDE SEQUENCE [LARGE SCALE GENOMIC DNA]</scope>
    <source>
        <strain evidence="2 3">RMG13</strain>
    </source>
</reference>
<protein>
    <submittedName>
        <fullName evidence="2">NAD(P)-dependent alcohol dehydrogenase</fullName>
    </submittedName>
</protein>
<keyword evidence="3" id="KW-1185">Reference proteome</keyword>